<proteinExistence type="predicted"/>
<dbReference type="Proteomes" id="UP001482620">
    <property type="component" value="Unassembled WGS sequence"/>
</dbReference>
<dbReference type="EMBL" id="JAHRIQ010104271">
    <property type="protein sequence ID" value="MEQ2254077.1"/>
    <property type="molecule type" value="Genomic_DNA"/>
</dbReference>
<feature type="non-terminal residue" evidence="2">
    <location>
        <position position="1"/>
    </location>
</feature>
<comment type="caution">
    <text evidence="2">The sequence shown here is derived from an EMBL/GenBank/DDBJ whole genome shotgun (WGS) entry which is preliminary data.</text>
</comment>
<reference evidence="2 3" key="1">
    <citation type="submission" date="2021-06" db="EMBL/GenBank/DDBJ databases">
        <authorList>
            <person name="Palmer J.M."/>
        </authorList>
    </citation>
    <scope>NUCLEOTIDE SEQUENCE [LARGE SCALE GENOMIC DNA]</scope>
    <source>
        <strain evidence="3">if_2019</strain>
        <tissue evidence="2">Muscle</tissue>
    </source>
</reference>
<gene>
    <name evidence="2" type="ORF">ILYODFUR_000045</name>
</gene>
<feature type="transmembrane region" description="Helical" evidence="1">
    <location>
        <begin position="76"/>
        <end position="97"/>
    </location>
</feature>
<name>A0ABV0VD66_9TELE</name>
<keyword evidence="1" id="KW-0472">Membrane</keyword>
<protein>
    <submittedName>
        <fullName evidence="2">Uncharacterized protein</fullName>
    </submittedName>
</protein>
<keyword evidence="1" id="KW-0812">Transmembrane</keyword>
<evidence type="ECO:0000313" key="2">
    <source>
        <dbReference type="EMBL" id="MEQ2254077.1"/>
    </source>
</evidence>
<evidence type="ECO:0000256" key="1">
    <source>
        <dbReference type="SAM" id="Phobius"/>
    </source>
</evidence>
<keyword evidence="1" id="KW-1133">Transmembrane helix</keyword>
<sequence length="99" mass="11017">SAFVWCPYIEQGRWGSGSLPSCESLNEECITARCTQLHKCYSFFMACVHNMASVGDREAPVKAGKILKFNQSGKSIFHWTSSFSMCLSCALLFPVSFAF</sequence>
<keyword evidence="3" id="KW-1185">Reference proteome</keyword>
<evidence type="ECO:0000313" key="3">
    <source>
        <dbReference type="Proteomes" id="UP001482620"/>
    </source>
</evidence>
<accession>A0ABV0VD66</accession>
<organism evidence="2 3">
    <name type="scientific">Ilyodon furcidens</name>
    <name type="common">goldbreast splitfin</name>
    <dbReference type="NCBI Taxonomy" id="33524"/>
    <lineage>
        <taxon>Eukaryota</taxon>
        <taxon>Metazoa</taxon>
        <taxon>Chordata</taxon>
        <taxon>Craniata</taxon>
        <taxon>Vertebrata</taxon>
        <taxon>Euteleostomi</taxon>
        <taxon>Actinopterygii</taxon>
        <taxon>Neopterygii</taxon>
        <taxon>Teleostei</taxon>
        <taxon>Neoteleostei</taxon>
        <taxon>Acanthomorphata</taxon>
        <taxon>Ovalentaria</taxon>
        <taxon>Atherinomorphae</taxon>
        <taxon>Cyprinodontiformes</taxon>
        <taxon>Goodeidae</taxon>
        <taxon>Ilyodon</taxon>
    </lineage>
</organism>